<feature type="region of interest" description="Disordered" evidence="1">
    <location>
        <begin position="1"/>
        <end position="36"/>
    </location>
</feature>
<dbReference type="AlphaFoldDB" id="A0A0A8YK48"/>
<reference evidence="2" key="2">
    <citation type="journal article" date="2015" name="Data Brief">
        <title>Shoot transcriptome of the giant reed, Arundo donax.</title>
        <authorList>
            <person name="Barrero R.A."/>
            <person name="Guerrero F.D."/>
            <person name="Moolhuijzen P."/>
            <person name="Goolsby J.A."/>
            <person name="Tidwell J."/>
            <person name="Bellgard S.E."/>
            <person name="Bellgard M.I."/>
        </authorList>
    </citation>
    <scope>NUCLEOTIDE SEQUENCE</scope>
    <source>
        <tissue evidence="2">Shoot tissue taken approximately 20 cm above the soil surface</tissue>
    </source>
</reference>
<proteinExistence type="predicted"/>
<name>A0A0A8YK48_ARUDO</name>
<sequence>MNGFTKFGMNLSCSGPSRSTLRSRSSYSERRQDSHI</sequence>
<evidence type="ECO:0000256" key="1">
    <source>
        <dbReference type="SAM" id="MobiDB-lite"/>
    </source>
</evidence>
<organism evidence="2">
    <name type="scientific">Arundo donax</name>
    <name type="common">Giant reed</name>
    <name type="synonym">Donax arundinaceus</name>
    <dbReference type="NCBI Taxonomy" id="35708"/>
    <lineage>
        <taxon>Eukaryota</taxon>
        <taxon>Viridiplantae</taxon>
        <taxon>Streptophyta</taxon>
        <taxon>Embryophyta</taxon>
        <taxon>Tracheophyta</taxon>
        <taxon>Spermatophyta</taxon>
        <taxon>Magnoliopsida</taxon>
        <taxon>Liliopsida</taxon>
        <taxon>Poales</taxon>
        <taxon>Poaceae</taxon>
        <taxon>PACMAD clade</taxon>
        <taxon>Arundinoideae</taxon>
        <taxon>Arundineae</taxon>
        <taxon>Arundo</taxon>
    </lineage>
</organism>
<feature type="compositionally biased region" description="Basic and acidic residues" evidence="1">
    <location>
        <begin position="27"/>
        <end position="36"/>
    </location>
</feature>
<accession>A0A0A8YK48</accession>
<evidence type="ECO:0000313" key="2">
    <source>
        <dbReference type="EMBL" id="JAD22967.1"/>
    </source>
</evidence>
<feature type="compositionally biased region" description="Low complexity" evidence="1">
    <location>
        <begin position="14"/>
        <end position="26"/>
    </location>
</feature>
<dbReference type="EMBL" id="GBRH01274928">
    <property type="protein sequence ID" value="JAD22967.1"/>
    <property type="molecule type" value="Transcribed_RNA"/>
</dbReference>
<reference evidence="2" key="1">
    <citation type="submission" date="2014-09" db="EMBL/GenBank/DDBJ databases">
        <authorList>
            <person name="Magalhaes I.L.F."/>
            <person name="Oliveira U."/>
            <person name="Santos F.R."/>
            <person name="Vidigal T.H.D.A."/>
            <person name="Brescovit A.D."/>
            <person name="Santos A.J."/>
        </authorList>
    </citation>
    <scope>NUCLEOTIDE SEQUENCE</scope>
    <source>
        <tissue evidence="2">Shoot tissue taken approximately 20 cm above the soil surface</tissue>
    </source>
</reference>
<protein>
    <submittedName>
        <fullName evidence="2">Uncharacterized protein</fullName>
    </submittedName>
</protein>